<evidence type="ECO:0000256" key="10">
    <source>
        <dbReference type="ARBA" id="ARBA00023268"/>
    </source>
</evidence>
<keyword evidence="9 11" id="KW-0486">Methionine biosynthesis</keyword>
<dbReference type="InterPro" id="IPR036291">
    <property type="entry name" value="NAD(P)-bd_dom_sf"/>
</dbReference>
<keyword evidence="3 11" id="KW-0554">One-carbon metabolism</keyword>
<evidence type="ECO:0000256" key="6">
    <source>
        <dbReference type="ARBA" id="ARBA00022857"/>
    </source>
</evidence>
<dbReference type="HAMAP" id="MF_01576">
    <property type="entry name" value="THF_DHG_CYH"/>
    <property type="match status" value="1"/>
</dbReference>
<dbReference type="SUPFAM" id="SSF51735">
    <property type="entry name" value="NAD(P)-binding Rossmann-fold domains"/>
    <property type="match status" value="1"/>
</dbReference>
<comment type="subunit">
    <text evidence="2 11">Homodimer.</text>
</comment>
<name>A0A0G0DHH9_9BACT</name>
<proteinExistence type="inferred from homology"/>
<keyword evidence="4 11" id="KW-0658">Purine biosynthesis</keyword>
<dbReference type="EC" id="3.5.4.9" evidence="11"/>
<dbReference type="AlphaFoldDB" id="A0A0G0DHH9"/>
<gene>
    <name evidence="11" type="primary">folD</name>
    <name evidence="14" type="ORF">UR91_C0024G0006</name>
</gene>
<reference evidence="14 15" key="1">
    <citation type="journal article" date="2015" name="Nature">
        <title>rRNA introns, odd ribosomes, and small enigmatic genomes across a large radiation of phyla.</title>
        <authorList>
            <person name="Brown C.T."/>
            <person name="Hug L.A."/>
            <person name="Thomas B.C."/>
            <person name="Sharon I."/>
            <person name="Castelle C.J."/>
            <person name="Singh A."/>
            <person name="Wilkins M.J."/>
            <person name="Williams K.H."/>
            <person name="Banfield J.F."/>
        </authorList>
    </citation>
    <scope>NUCLEOTIDE SEQUENCE [LARGE SCALE GENOMIC DNA]</scope>
</reference>
<dbReference type="GO" id="GO:0009086">
    <property type="term" value="P:methionine biosynthetic process"/>
    <property type="evidence" value="ECO:0007669"/>
    <property type="project" value="UniProtKB-KW"/>
</dbReference>
<evidence type="ECO:0000256" key="3">
    <source>
        <dbReference type="ARBA" id="ARBA00022563"/>
    </source>
</evidence>
<comment type="catalytic activity">
    <reaction evidence="11">
        <text>(6R)-5,10-methenyltetrahydrofolate + H2O = (6R)-10-formyltetrahydrofolate + H(+)</text>
        <dbReference type="Rhea" id="RHEA:23700"/>
        <dbReference type="ChEBI" id="CHEBI:15377"/>
        <dbReference type="ChEBI" id="CHEBI:15378"/>
        <dbReference type="ChEBI" id="CHEBI:57455"/>
        <dbReference type="ChEBI" id="CHEBI:195366"/>
        <dbReference type="EC" id="3.5.4.9"/>
    </reaction>
</comment>
<evidence type="ECO:0000313" key="15">
    <source>
        <dbReference type="Proteomes" id="UP000034798"/>
    </source>
</evidence>
<dbReference type="Pfam" id="PF00763">
    <property type="entry name" value="THF_DHG_CYH"/>
    <property type="match status" value="1"/>
</dbReference>
<dbReference type="InterPro" id="IPR020630">
    <property type="entry name" value="THF_DH/CycHdrlase_cat_dom"/>
</dbReference>
<dbReference type="Pfam" id="PF02882">
    <property type="entry name" value="THF_DHG_CYH_C"/>
    <property type="match status" value="1"/>
</dbReference>
<dbReference type="CDD" id="cd01080">
    <property type="entry name" value="NAD_bind_m-THF_DH_Cyclohyd"/>
    <property type="match status" value="1"/>
</dbReference>
<evidence type="ECO:0000313" key="14">
    <source>
        <dbReference type="EMBL" id="KKP88201.1"/>
    </source>
</evidence>
<protein>
    <recommendedName>
        <fullName evidence="11">Bifunctional protein FolD</fullName>
    </recommendedName>
    <domain>
        <recommendedName>
            <fullName evidence="11">Methylenetetrahydrofolate dehydrogenase</fullName>
            <ecNumber evidence="11">1.5.1.5</ecNumber>
        </recommendedName>
    </domain>
    <domain>
        <recommendedName>
            <fullName evidence="11">Methenyltetrahydrofolate cyclohydrolase</fullName>
            <ecNumber evidence="11">3.5.4.9</ecNumber>
        </recommendedName>
    </domain>
</protein>
<dbReference type="UniPathway" id="UPA00193"/>
<feature type="domain" description="Tetrahydrofolate dehydrogenase/cyclohydrolase catalytic" evidence="12">
    <location>
        <begin position="4"/>
        <end position="115"/>
    </location>
</feature>
<dbReference type="GO" id="GO:0004477">
    <property type="term" value="F:methenyltetrahydrofolate cyclohydrolase activity"/>
    <property type="evidence" value="ECO:0007669"/>
    <property type="project" value="UniProtKB-UniRule"/>
</dbReference>
<comment type="caution">
    <text evidence="14">The sequence shown here is derived from an EMBL/GenBank/DDBJ whole genome shotgun (WGS) entry which is preliminary data.</text>
</comment>
<dbReference type="FunFam" id="3.40.50.10860:FF:000005">
    <property type="entry name" value="C-1-tetrahydrofolate synthase, cytoplasmic, putative"/>
    <property type="match status" value="1"/>
</dbReference>
<dbReference type="PANTHER" id="PTHR48099:SF5">
    <property type="entry name" value="C-1-TETRAHYDROFOLATE SYNTHASE, CYTOPLASMIC"/>
    <property type="match status" value="1"/>
</dbReference>
<evidence type="ECO:0000256" key="4">
    <source>
        <dbReference type="ARBA" id="ARBA00022755"/>
    </source>
</evidence>
<keyword evidence="5 11" id="KW-0378">Hydrolase</keyword>
<dbReference type="PATRIC" id="fig|1618752.3.peg.412"/>
<comment type="similarity">
    <text evidence="11">Belongs to the tetrahydrofolate dehydrogenase/cyclohydrolase family.</text>
</comment>
<accession>A0A0G0DHH9</accession>
<dbReference type="InterPro" id="IPR000672">
    <property type="entry name" value="THF_DH/CycHdrlase"/>
</dbReference>
<dbReference type="SUPFAM" id="SSF53223">
    <property type="entry name" value="Aminoacid dehydrogenase-like, N-terminal domain"/>
    <property type="match status" value="1"/>
</dbReference>
<dbReference type="GO" id="GO:0035999">
    <property type="term" value="P:tetrahydrofolate interconversion"/>
    <property type="evidence" value="ECO:0007669"/>
    <property type="project" value="UniProtKB-UniRule"/>
</dbReference>
<dbReference type="EMBL" id="LBQZ01000024">
    <property type="protein sequence ID" value="KKP88201.1"/>
    <property type="molecule type" value="Genomic_DNA"/>
</dbReference>
<dbReference type="Gene3D" id="3.40.50.720">
    <property type="entry name" value="NAD(P)-binding Rossmann-like Domain"/>
    <property type="match status" value="1"/>
</dbReference>
<dbReference type="GO" id="GO:0005829">
    <property type="term" value="C:cytosol"/>
    <property type="evidence" value="ECO:0007669"/>
    <property type="project" value="TreeGrafter"/>
</dbReference>
<keyword evidence="6 11" id="KW-0521">NADP</keyword>
<keyword evidence="7 11" id="KW-0560">Oxidoreductase</keyword>
<dbReference type="InterPro" id="IPR046346">
    <property type="entry name" value="Aminoacid_DH-like_N_sf"/>
</dbReference>
<keyword evidence="10 11" id="KW-0511">Multifunctional enzyme</keyword>
<keyword evidence="8 11" id="KW-0368">Histidine biosynthesis</keyword>
<dbReference type="Proteomes" id="UP000034798">
    <property type="component" value="Unassembled WGS sequence"/>
</dbReference>
<dbReference type="GO" id="GO:0006164">
    <property type="term" value="P:purine nucleotide biosynthetic process"/>
    <property type="evidence" value="ECO:0007669"/>
    <property type="project" value="UniProtKB-KW"/>
</dbReference>
<dbReference type="InterPro" id="IPR020631">
    <property type="entry name" value="THF_DH/CycHdrlase_NAD-bd_dom"/>
</dbReference>
<evidence type="ECO:0000259" key="13">
    <source>
        <dbReference type="Pfam" id="PF02882"/>
    </source>
</evidence>
<keyword evidence="11" id="KW-0028">Amino-acid biosynthesis</keyword>
<feature type="domain" description="Tetrahydrofolate dehydrogenase/cyclohydrolase NAD(P)-binding" evidence="13">
    <location>
        <begin position="139"/>
        <end position="277"/>
    </location>
</feature>
<dbReference type="GO" id="GO:0000105">
    <property type="term" value="P:L-histidine biosynthetic process"/>
    <property type="evidence" value="ECO:0007669"/>
    <property type="project" value="UniProtKB-KW"/>
</dbReference>
<sequence>MQILDGRKLNQEILDKVKIGVKSLSFQPIFCDVLVGSDPSSAQYVRMKAKKAESVGIKFHNANFPESITTEELIKEIKALNSIKNMCGIIVQLPLPVHLDREVVLNSIDSHLDVDCLGIKASENFYNNYDSEKDLAFPTALACMELLDSVKLDLKNKKIVVLGQGILVGKPVTALLRYRNLSPVVIRSKTEKKEELIKEADIIISGMGKGKYITGGMIKNGAVLIDAGTSESDGGIVGDVDLESVKDVASYVSPVPGGVGPVTVAMLLSNVLKVAKNL</sequence>
<evidence type="ECO:0000256" key="8">
    <source>
        <dbReference type="ARBA" id="ARBA00023102"/>
    </source>
</evidence>
<comment type="function">
    <text evidence="11">Catalyzes the oxidation of 5,10-methylenetetrahydrofolate to 5,10-methenyltetrahydrofolate and then the hydrolysis of 5,10-methenyltetrahydrofolate to 10-formyltetrahydrofolate.</text>
</comment>
<evidence type="ECO:0000256" key="11">
    <source>
        <dbReference type="HAMAP-Rule" id="MF_01576"/>
    </source>
</evidence>
<feature type="binding site" evidence="11">
    <location>
        <begin position="163"/>
        <end position="165"/>
    </location>
    <ligand>
        <name>NADP(+)</name>
        <dbReference type="ChEBI" id="CHEBI:58349"/>
    </ligand>
</feature>
<organism evidence="14 15">
    <name type="scientific">Candidatus Nomurabacteria bacterium GW2011_GWC2_35_8</name>
    <dbReference type="NCBI Taxonomy" id="1618752"/>
    <lineage>
        <taxon>Bacteria</taxon>
        <taxon>Candidatus Nomuraibacteriota</taxon>
    </lineage>
</organism>
<evidence type="ECO:0000256" key="9">
    <source>
        <dbReference type="ARBA" id="ARBA00023167"/>
    </source>
</evidence>
<dbReference type="EC" id="1.5.1.5" evidence="11"/>
<dbReference type="PRINTS" id="PR00085">
    <property type="entry name" value="THFDHDRGNASE"/>
</dbReference>
<feature type="binding site" evidence="11">
    <location>
        <position position="229"/>
    </location>
    <ligand>
        <name>NADP(+)</name>
        <dbReference type="ChEBI" id="CHEBI:58349"/>
    </ligand>
</feature>
<comment type="catalytic activity">
    <reaction evidence="11">
        <text>(6R)-5,10-methylene-5,6,7,8-tetrahydrofolate + NADP(+) = (6R)-5,10-methenyltetrahydrofolate + NADPH</text>
        <dbReference type="Rhea" id="RHEA:22812"/>
        <dbReference type="ChEBI" id="CHEBI:15636"/>
        <dbReference type="ChEBI" id="CHEBI:57455"/>
        <dbReference type="ChEBI" id="CHEBI:57783"/>
        <dbReference type="ChEBI" id="CHEBI:58349"/>
        <dbReference type="EC" id="1.5.1.5"/>
    </reaction>
</comment>
<evidence type="ECO:0000256" key="1">
    <source>
        <dbReference type="ARBA" id="ARBA00004777"/>
    </source>
</evidence>
<comment type="pathway">
    <text evidence="1 11">One-carbon metabolism; tetrahydrofolate interconversion.</text>
</comment>
<dbReference type="GO" id="GO:0004488">
    <property type="term" value="F:methylenetetrahydrofolate dehydrogenase (NADP+) activity"/>
    <property type="evidence" value="ECO:0007669"/>
    <property type="project" value="UniProtKB-UniRule"/>
</dbReference>
<dbReference type="Gene3D" id="3.40.50.10860">
    <property type="entry name" value="Leucine Dehydrogenase, chain A, domain 1"/>
    <property type="match status" value="1"/>
</dbReference>
<dbReference type="PANTHER" id="PTHR48099">
    <property type="entry name" value="C-1-TETRAHYDROFOLATE SYNTHASE, CYTOPLASMIC-RELATED"/>
    <property type="match status" value="1"/>
</dbReference>
<evidence type="ECO:0000259" key="12">
    <source>
        <dbReference type="Pfam" id="PF00763"/>
    </source>
</evidence>
<evidence type="ECO:0000256" key="5">
    <source>
        <dbReference type="ARBA" id="ARBA00022801"/>
    </source>
</evidence>
<evidence type="ECO:0000256" key="2">
    <source>
        <dbReference type="ARBA" id="ARBA00011738"/>
    </source>
</evidence>
<evidence type="ECO:0000256" key="7">
    <source>
        <dbReference type="ARBA" id="ARBA00023002"/>
    </source>
</evidence>
<comment type="caution">
    <text evidence="11">Lacks conserved residue(s) required for the propagation of feature annotation.</text>
</comment>